<evidence type="ECO:0000256" key="2">
    <source>
        <dbReference type="ARBA" id="ARBA00008816"/>
    </source>
</evidence>
<sequence length="329" mass="36845">MAAGGDSCLDKFFFYAKAFRLLDYVIIVAAALVIVYTMKSFQPFCRPFSWKDRTISYLKKSSTYPAVARYLIYFLPCAIFAVVEGIRALLAAKGEWYLDVQEPGPEPNAHTCPVEMVDVDTVRREAISDGGPVPYLKELPDTVAKRFSDRFLTFLEVSNYWILAHGFSVILSICIVEMLKVYVGQLRPDFLDRLRRKGYNSSSTNVDWCNIGKKGRRSFPSGHSSCAFSGLTPLALYFLALMRAFRGGSLVRPIIGLGPLYFAFVVAGSRVRDNRHHTSDIIAGSIIGFVSGIFSVKLLFRFSEGKAYLVPRRLEFASHHNGRIVADKA</sequence>
<dbReference type="SUPFAM" id="SSF48317">
    <property type="entry name" value="Acid phosphatase/Vanadium-dependent haloperoxidase"/>
    <property type="match status" value="1"/>
</dbReference>
<evidence type="ECO:0000256" key="4">
    <source>
        <dbReference type="ARBA" id="ARBA00022989"/>
    </source>
</evidence>
<organism evidence="8">
    <name type="scientific">Trypanosoma congolense (strain IL3000)</name>
    <dbReference type="NCBI Taxonomy" id="1068625"/>
    <lineage>
        <taxon>Eukaryota</taxon>
        <taxon>Discoba</taxon>
        <taxon>Euglenozoa</taxon>
        <taxon>Kinetoplastea</taxon>
        <taxon>Metakinetoplastina</taxon>
        <taxon>Trypanosomatida</taxon>
        <taxon>Trypanosomatidae</taxon>
        <taxon>Trypanosoma</taxon>
        <taxon>Nannomonas</taxon>
    </lineage>
</organism>
<dbReference type="SMART" id="SM00014">
    <property type="entry name" value="acidPPc"/>
    <property type="match status" value="1"/>
</dbReference>
<name>G0UYC7_TRYCI</name>
<dbReference type="GO" id="GO:0016020">
    <property type="term" value="C:membrane"/>
    <property type="evidence" value="ECO:0007669"/>
    <property type="project" value="UniProtKB-SubCell"/>
</dbReference>
<reference evidence="8" key="1">
    <citation type="journal article" date="2012" name="Proc. Natl. Acad. Sci. U.S.A.">
        <title>Antigenic diversity is generated by distinct evolutionary mechanisms in African trypanosome species.</title>
        <authorList>
            <person name="Jackson A.P."/>
            <person name="Berry A."/>
            <person name="Aslett M."/>
            <person name="Allison H.C."/>
            <person name="Burton P."/>
            <person name="Vavrova-Anderson J."/>
            <person name="Brown R."/>
            <person name="Browne H."/>
            <person name="Corton N."/>
            <person name="Hauser H."/>
            <person name="Gamble J."/>
            <person name="Gilderthorp R."/>
            <person name="Marcello L."/>
            <person name="McQuillan J."/>
            <person name="Otto T.D."/>
            <person name="Quail M.A."/>
            <person name="Sanders M.J."/>
            <person name="van Tonder A."/>
            <person name="Ginger M.L."/>
            <person name="Field M.C."/>
            <person name="Barry J.D."/>
            <person name="Hertz-Fowler C."/>
            <person name="Berriman M."/>
        </authorList>
    </citation>
    <scope>NUCLEOTIDE SEQUENCE</scope>
    <source>
        <strain evidence="8">IL3000</strain>
    </source>
</reference>
<dbReference type="Gene3D" id="1.20.144.10">
    <property type="entry name" value="Phosphatidic acid phosphatase type 2/haloperoxidase"/>
    <property type="match status" value="1"/>
</dbReference>
<dbReference type="GO" id="GO:0008195">
    <property type="term" value="F:phosphatidate phosphatase activity"/>
    <property type="evidence" value="ECO:0007669"/>
    <property type="project" value="TreeGrafter"/>
</dbReference>
<dbReference type="GO" id="GO:0046839">
    <property type="term" value="P:phospholipid dephosphorylation"/>
    <property type="evidence" value="ECO:0007669"/>
    <property type="project" value="TreeGrafter"/>
</dbReference>
<feature type="transmembrane region" description="Helical" evidence="6">
    <location>
        <begin position="251"/>
        <end position="269"/>
    </location>
</feature>
<feature type="transmembrane region" description="Helical" evidence="6">
    <location>
        <begin position="281"/>
        <end position="300"/>
    </location>
</feature>
<dbReference type="EMBL" id="HE575323">
    <property type="protein sequence ID" value="CCC94394.1"/>
    <property type="molecule type" value="Genomic_DNA"/>
</dbReference>
<comment type="similarity">
    <text evidence="2">Belongs to the PA-phosphatase related phosphoesterase family.</text>
</comment>
<dbReference type="GO" id="GO:0006644">
    <property type="term" value="P:phospholipid metabolic process"/>
    <property type="evidence" value="ECO:0007669"/>
    <property type="project" value="InterPro"/>
</dbReference>
<evidence type="ECO:0000256" key="3">
    <source>
        <dbReference type="ARBA" id="ARBA00022692"/>
    </source>
</evidence>
<dbReference type="PANTHER" id="PTHR10165">
    <property type="entry name" value="LIPID PHOSPHATE PHOSPHATASE"/>
    <property type="match status" value="1"/>
</dbReference>
<feature type="transmembrane region" description="Helical" evidence="6">
    <location>
        <begin position="70"/>
        <end position="90"/>
    </location>
</feature>
<proteinExistence type="inferred from homology"/>
<keyword evidence="5 6" id="KW-0472">Membrane</keyword>
<feature type="domain" description="Phosphatidic acid phosphatase type 2/haloperoxidase" evidence="7">
    <location>
        <begin position="160"/>
        <end position="296"/>
    </location>
</feature>
<gene>
    <name evidence="8" type="ORF">TCIL3000_10_11750</name>
</gene>
<comment type="subcellular location">
    <subcellularLocation>
        <location evidence="1">Membrane</location>
        <topology evidence="1">Multi-pass membrane protein</topology>
    </subcellularLocation>
</comment>
<dbReference type="CDD" id="cd03390">
    <property type="entry name" value="PAP2_containing_1_like"/>
    <property type="match status" value="1"/>
</dbReference>
<keyword evidence="3 6" id="KW-0812">Transmembrane</keyword>
<feature type="transmembrane region" description="Helical" evidence="6">
    <location>
        <begin position="12"/>
        <end position="36"/>
    </location>
</feature>
<dbReference type="InterPro" id="IPR036938">
    <property type="entry name" value="PAP2/HPO_sf"/>
</dbReference>
<feature type="transmembrane region" description="Helical" evidence="6">
    <location>
        <begin position="160"/>
        <end position="183"/>
    </location>
</feature>
<evidence type="ECO:0000256" key="5">
    <source>
        <dbReference type="ARBA" id="ARBA00023136"/>
    </source>
</evidence>
<evidence type="ECO:0000256" key="6">
    <source>
        <dbReference type="SAM" id="Phobius"/>
    </source>
</evidence>
<keyword evidence="4 6" id="KW-1133">Transmembrane helix</keyword>
<dbReference type="VEuPathDB" id="TriTrypDB:TcIL3000_10_11750"/>
<dbReference type="AlphaFoldDB" id="G0UYC7"/>
<dbReference type="InterPro" id="IPR043216">
    <property type="entry name" value="PAP-like"/>
</dbReference>
<feature type="transmembrane region" description="Helical" evidence="6">
    <location>
        <begin position="226"/>
        <end position="245"/>
    </location>
</feature>
<accession>G0UYC7</accession>
<evidence type="ECO:0000313" key="8">
    <source>
        <dbReference type="EMBL" id="CCC94394.1"/>
    </source>
</evidence>
<protein>
    <submittedName>
        <fullName evidence="8">Uncharacterized protein TCIL3000_10_11750</fullName>
    </submittedName>
</protein>
<evidence type="ECO:0000259" key="7">
    <source>
        <dbReference type="SMART" id="SM00014"/>
    </source>
</evidence>
<dbReference type="Pfam" id="PF01569">
    <property type="entry name" value="PAP2"/>
    <property type="match status" value="1"/>
</dbReference>
<dbReference type="InterPro" id="IPR000326">
    <property type="entry name" value="PAP2/HPO"/>
</dbReference>
<dbReference type="PANTHER" id="PTHR10165:SF35">
    <property type="entry name" value="RE23632P"/>
    <property type="match status" value="1"/>
</dbReference>
<evidence type="ECO:0000256" key="1">
    <source>
        <dbReference type="ARBA" id="ARBA00004141"/>
    </source>
</evidence>